<comment type="caution">
    <text evidence="2">The sequence shown here is derived from an EMBL/GenBank/DDBJ whole genome shotgun (WGS) entry which is preliminary data.</text>
</comment>
<accession>A0ABV5AGH8</accession>
<proteinExistence type="predicted"/>
<keyword evidence="1" id="KW-0812">Transmembrane</keyword>
<feature type="transmembrane region" description="Helical" evidence="1">
    <location>
        <begin position="91"/>
        <end position="109"/>
    </location>
</feature>
<dbReference type="Proteomes" id="UP001579974">
    <property type="component" value="Unassembled WGS sequence"/>
</dbReference>
<keyword evidence="1" id="KW-1133">Transmembrane helix</keyword>
<feature type="transmembrane region" description="Helical" evidence="1">
    <location>
        <begin position="170"/>
        <end position="188"/>
    </location>
</feature>
<keyword evidence="1" id="KW-0472">Membrane</keyword>
<feature type="transmembrane region" description="Helical" evidence="1">
    <location>
        <begin position="208"/>
        <end position="226"/>
    </location>
</feature>
<reference evidence="2 3" key="1">
    <citation type="journal article" date="2024" name="Int. J. Mol. Sci.">
        <title>Exploration of Alicyclobacillus spp. Genome in Search of Antibiotic Resistance.</title>
        <authorList>
            <person name="Bucka-Kolendo J."/>
            <person name="Kiousi D.E."/>
            <person name="Dekowska A."/>
            <person name="Mikolajczuk-Szczyrba A."/>
            <person name="Karadedos D.M."/>
            <person name="Michael P."/>
            <person name="Galanis A."/>
            <person name="Sokolowska B."/>
        </authorList>
    </citation>
    <scope>NUCLEOTIDE SEQUENCE [LARGE SCALE GENOMIC DNA]</scope>
    <source>
        <strain evidence="2 3">KKP 3000</strain>
    </source>
</reference>
<protein>
    <submittedName>
        <fullName evidence="2">Uncharacterized protein</fullName>
    </submittedName>
</protein>
<dbReference type="EMBL" id="JBDXSU010000011">
    <property type="protein sequence ID" value="MFB5191375.1"/>
    <property type="molecule type" value="Genomic_DNA"/>
</dbReference>
<name>A0ABV5AGH8_9BACL</name>
<organism evidence="2 3">
    <name type="scientific">Alicyclobacillus fastidiosus</name>
    <dbReference type="NCBI Taxonomy" id="392011"/>
    <lineage>
        <taxon>Bacteria</taxon>
        <taxon>Bacillati</taxon>
        <taxon>Bacillota</taxon>
        <taxon>Bacilli</taxon>
        <taxon>Bacillales</taxon>
        <taxon>Alicyclobacillaceae</taxon>
        <taxon>Alicyclobacillus</taxon>
    </lineage>
</organism>
<evidence type="ECO:0000313" key="3">
    <source>
        <dbReference type="Proteomes" id="UP001579974"/>
    </source>
</evidence>
<evidence type="ECO:0000313" key="2">
    <source>
        <dbReference type="EMBL" id="MFB5191375.1"/>
    </source>
</evidence>
<dbReference type="RefSeq" id="WP_275472975.1">
    <property type="nucleotide sequence ID" value="NZ_CP162940.1"/>
</dbReference>
<gene>
    <name evidence="2" type="ORF">KKP3000_000147</name>
</gene>
<keyword evidence="3" id="KW-1185">Reference proteome</keyword>
<sequence>MANSQDKEERYMPLVRFNGASSNLISYLNPWIPLWWSAALPGYGHFLLGNNLTAYILVIFEFVMNTMSHLNEAIYRSMIGDIKGAKEVLDLRWFFGYIGVFVFAMYNSYSRTVENNKLYILAYRYTQKISFASLSTLNQNTIEKSSPIMGMFWSFITPGLGAVFTHRLPIFIFCLVTWGATVVKSRLFEALYYSAVGDFSRATSVLDPQWYLFVPSLLGFSMYFGYRETVIANKQFSLSQAQYLKKAYQSNKFIKPV</sequence>
<feature type="transmembrane region" description="Helical" evidence="1">
    <location>
        <begin position="52"/>
        <end position="70"/>
    </location>
</feature>
<evidence type="ECO:0000256" key="1">
    <source>
        <dbReference type="SAM" id="Phobius"/>
    </source>
</evidence>